<dbReference type="PANTHER" id="PTHR10566:SF113">
    <property type="entry name" value="PROTEIN ACTIVITY OF BC1 COMPLEX KINASE 7, CHLOROPLASTIC"/>
    <property type="match status" value="1"/>
</dbReference>
<dbReference type="PANTHER" id="PTHR10566">
    <property type="entry name" value="CHAPERONE-ACTIVITY OF BC1 COMPLEX CABC1 -RELATED"/>
    <property type="match status" value="1"/>
</dbReference>
<keyword evidence="2" id="KW-0812">Transmembrane</keyword>
<feature type="transmembrane region" description="Helical" evidence="2">
    <location>
        <begin position="521"/>
        <end position="542"/>
    </location>
</feature>
<dbReference type="Pfam" id="PF03109">
    <property type="entry name" value="ABC1"/>
    <property type="match status" value="1"/>
</dbReference>
<reference evidence="4 5" key="1">
    <citation type="submission" date="2020-03" db="EMBL/GenBank/DDBJ databases">
        <title>Metabolic flexibility allows generalist bacteria to become dominant in a frequently disturbed ecosystem.</title>
        <authorList>
            <person name="Chen Y.-J."/>
            <person name="Leung P.M."/>
            <person name="Bay S.K."/>
            <person name="Hugenholtz P."/>
            <person name="Kessler A.J."/>
            <person name="Shelley G."/>
            <person name="Waite D.W."/>
            <person name="Cook P.L."/>
            <person name="Greening C."/>
        </authorList>
    </citation>
    <scope>NUCLEOTIDE SEQUENCE [LARGE SCALE GENOMIC DNA]</scope>
    <source>
        <strain evidence="4">SS_bin_28</strain>
    </source>
</reference>
<sequence length="551" mass="60238">MSPKSVGRYKDIAKLAVKYGGWHLAARLGLAEQEGEGDKDAPPVGKPEELVLDLEALGPSYVKLGQALSSRADILPKPYIEALSKLHDSVEPFPFEKVREIVESELGVKISSAFDEFEEVPAASASLGQVHRATLRDGRRVVVKVQRPDVHKTIVEDFDAFASIAGFFDKHTETGQVLHTQATIEQFRTNILQELDYRTEARNLKTLGRNLMHYDLLVVPQPIPDYVSQKVLTMDRIEGTKLTDLSPVVRLEIDGEELADELFKAYLQQILVDGFFHADPHPGNVFITRDHRVALLDLGMVGRVSDRSQERLLQIVLAASEGKGDKVAEAAIDLGKILDNADEDGFHLAVVQLVNHTSDQNISQVGIGEVLLKISSISAEHGIRPTPSLALLGKTLLHLDQLAATLAPTFDPGRAVQTHASGILKKRTLKSFSPSHILSSALETKELLENLPRRANTVMDRLASNEFSVRVDAIDEASLLEGAQKIANRITAGLVLAALIIGAALLMPIESKFQLFGYPGLAIILFVGAAILGFRLVISIMLNDISSNKKK</sequence>
<dbReference type="InterPro" id="IPR011009">
    <property type="entry name" value="Kinase-like_dom_sf"/>
</dbReference>
<comment type="similarity">
    <text evidence="1">Belongs to the protein kinase superfamily. ADCK protein kinase family.</text>
</comment>
<dbReference type="SUPFAM" id="SSF56112">
    <property type="entry name" value="Protein kinase-like (PK-like)"/>
    <property type="match status" value="1"/>
</dbReference>
<comment type="caution">
    <text evidence="4">The sequence shown here is derived from an EMBL/GenBank/DDBJ whole genome shotgun (WGS) entry which is preliminary data.</text>
</comment>
<dbReference type="AlphaFoldDB" id="A0A7Y2H1M3"/>
<dbReference type="InterPro" id="IPR004147">
    <property type="entry name" value="ABC1_dom"/>
</dbReference>
<organism evidence="4 5">
    <name type="scientific">Eiseniibacteriota bacterium</name>
    <dbReference type="NCBI Taxonomy" id="2212470"/>
    <lineage>
        <taxon>Bacteria</taxon>
        <taxon>Candidatus Eiseniibacteriota</taxon>
    </lineage>
</organism>
<feature type="domain" description="ABC1 atypical kinase-like" evidence="3">
    <location>
        <begin position="85"/>
        <end position="330"/>
    </location>
</feature>
<evidence type="ECO:0000313" key="5">
    <source>
        <dbReference type="Proteomes" id="UP000547674"/>
    </source>
</evidence>
<dbReference type="GO" id="GO:0016301">
    <property type="term" value="F:kinase activity"/>
    <property type="evidence" value="ECO:0007669"/>
    <property type="project" value="UniProtKB-KW"/>
</dbReference>
<protein>
    <submittedName>
        <fullName evidence="4">AarF/ABC1/UbiB kinase family protein</fullName>
    </submittedName>
</protein>
<keyword evidence="4" id="KW-0808">Transferase</keyword>
<proteinExistence type="inferred from homology"/>
<gene>
    <name evidence="4" type="ORF">HKN21_03465</name>
</gene>
<evidence type="ECO:0000256" key="2">
    <source>
        <dbReference type="SAM" id="Phobius"/>
    </source>
</evidence>
<keyword evidence="2" id="KW-0472">Membrane</keyword>
<evidence type="ECO:0000256" key="1">
    <source>
        <dbReference type="ARBA" id="ARBA00009670"/>
    </source>
</evidence>
<dbReference type="InterPro" id="IPR050154">
    <property type="entry name" value="UbiB_kinase"/>
</dbReference>
<keyword evidence="4" id="KW-0418">Kinase</keyword>
<accession>A0A7Y2H1M3</accession>
<dbReference type="EMBL" id="JABDJR010000130">
    <property type="protein sequence ID" value="NNF05797.1"/>
    <property type="molecule type" value="Genomic_DNA"/>
</dbReference>
<name>A0A7Y2H1M3_UNCEI</name>
<keyword evidence="2" id="KW-1133">Transmembrane helix</keyword>
<dbReference type="CDD" id="cd05121">
    <property type="entry name" value="ABC1_ADCK3-like"/>
    <property type="match status" value="1"/>
</dbReference>
<evidence type="ECO:0000313" key="4">
    <source>
        <dbReference type="EMBL" id="NNF05797.1"/>
    </source>
</evidence>
<dbReference type="Proteomes" id="UP000547674">
    <property type="component" value="Unassembled WGS sequence"/>
</dbReference>
<evidence type="ECO:0000259" key="3">
    <source>
        <dbReference type="Pfam" id="PF03109"/>
    </source>
</evidence>
<feature type="transmembrane region" description="Helical" evidence="2">
    <location>
        <begin position="490"/>
        <end position="509"/>
    </location>
</feature>